<dbReference type="SUPFAM" id="SSF55073">
    <property type="entry name" value="Nucleotide cyclase"/>
    <property type="match status" value="1"/>
</dbReference>
<protein>
    <recommendedName>
        <fullName evidence="1">PEGA domain-containing protein</fullName>
    </recommendedName>
</protein>
<dbReference type="RefSeq" id="WP_088709423.1">
    <property type="nucleotide sequence ID" value="NZ_LSTO01000001.1"/>
</dbReference>
<dbReference type="OrthoDB" id="9801841at2"/>
<reference evidence="2 3" key="1">
    <citation type="submission" date="2016-02" db="EMBL/GenBank/DDBJ databases">
        <authorList>
            <person name="Wen L."/>
            <person name="He K."/>
            <person name="Yang H."/>
        </authorList>
    </citation>
    <scope>NUCLEOTIDE SEQUENCE [LARGE SCALE GENOMIC DNA]</scope>
    <source>
        <strain evidence="2 3">TSA40</strain>
    </source>
</reference>
<dbReference type="InterPro" id="IPR029787">
    <property type="entry name" value="Nucleotide_cyclase"/>
</dbReference>
<gene>
    <name evidence="2" type="ORF">AYR66_27010</name>
</gene>
<comment type="caution">
    <text evidence="2">The sequence shown here is derived from an EMBL/GenBank/DDBJ whole genome shotgun (WGS) entry which is preliminary data.</text>
</comment>
<evidence type="ECO:0000313" key="3">
    <source>
        <dbReference type="Proteomes" id="UP000197535"/>
    </source>
</evidence>
<dbReference type="Gene3D" id="3.30.70.1230">
    <property type="entry name" value="Nucleotide cyclase"/>
    <property type="match status" value="1"/>
</dbReference>
<name>A0A254TSA3_9BURK</name>
<proteinExistence type="predicted"/>
<feature type="domain" description="PEGA" evidence="1">
    <location>
        <begin position="345"/>
        <end position="398"/>
    </location>
</feature>
<evidence type="ECO:0000313" key="2">
    <source>
        <dbReference type="EMBL" id="OWW22608.1"/>
    </source>
</evidence>
<evidence type="ECO:0000259" key="1">
    <source>
        <dbReference type="Pfam" id="PF08308"/>
    </source>
</evidence>
<organism evidence="2 3">
    <name type="scientific">Noviherbaspirillum denitrificans</name>
    <dbReference type="NCBI Taxonomy" id="1968433"/>
    <lineage>
        <taxon>Bacteria</taxon>
        <taxon>Pseudomonadati</taxon>
        <taxon>Pseudomonadota</taxon>
        <taxon>Betaproteobacteria</taxon>
        <taxon>Burkholderiales</taxon>
        <taxon>Oxalobacteraceae</taxon>
        <taxon>Noviherbaspirillum</taxon>
    </lineage>
</organism>
<dbReference type="AlphaFoldDB" id="A0A254TSA3"/>
<dbReference type="Pfam" id="PF08308">
    <property type="entry name" value="PEGA"/>
    <property type="match status" value="1"/>
</dbReference>
<dbReference type="Proteomes" id="UP000197535">
    <property type="component" value="Unassembled WGS sequence"/>
</dbReference>
<accession>A0A254TSA3</accession>
<dbReference type="EMBL" id="LSTO01000001">
    <property type="protein sequence ID" value="OWW22608.1"/>
    <property type="molecule type" value="Genomic_DNA"/>
</dbReference>
<sequence>MSDGSPSLKQLNRTFIGSVLCADIAGFTACPEAEQLELKELFNTMLADAVHGLPPSERVMVDTGHGAAIAFLGDPEDALFAALALRDAIAAAALPAGEPGFVRIGINLGPLKFVRDINGQTSMVGNGVTDAQRALRLAAAGQLMVTFAYFDMISRIARDYMPLFVYVSQDRLADEQEVFRFDPPADNAALTDVLHHRAEMRQLRPDDAPSSTVVIATRAEDVSTAGKREKHAWLRPATSVAAGVSVLMAGAVWLWTDKPTQAPVTASVTAYSRGSTKDTSYRPRIEPAKAADIRADVKLAATNPHAVLRASSSSAASDKTEDNAKLPAPPVVTGAVKLAIQPWGEIFVDGARRGVSPPMKSLSLAPGKHHIEIRNGDFAPYRETVEVRSGGEVTVEYAF</sequence>
<dbReference type="InterPro" id="IPR013229">
    <property type="entry name" value="PEGA"/>
</dbReference>
<keyword evidence="3" id="KW-1185">Reference proteome</keyword>